<dbReference type="GO" id="GO:0006952">
    <property type="term" value="P:defense response"/>
    <property type="evidence" value="ECO:0007669"/>
    <property type="project" value="InterPro"/>
</dbReference>
<accession>A0A2R6PGR4</accession>
<organism evidence="2 3">
    <name type="scientific">Actinidia chinensis var. chinensis</name>
    <name type="common">Chinese soft-hair kiwi</name>
    <dbReference type="NCBI Taxonomy" id="1590841"/>
    <lineage>
        <taxon>Eukaryota</taxon>
        <taxon>Viridiplantae</taxon>
        <taxon>Streptophyta</taxon>
        <taxon>Embryophyta</taxon>
        <taxon>Tracheophyta</taxon>
        <taxon>Spermatophyta</taxon>
        <taxon>Magnoliopsida</taxon>
        <taxon>eudicotyledons</taxon>
        <taxon>Gunneridae</taxon>
        <taxon>Pentapetalae</taxon>
        <taxon>asterids</taxon>
        <taxon>Ericales</taxon>
        <taxon>Actinidiaceae</taxon>
        <taxon>Actinidia</taxon>
    </lineage>
</organism>
<name>A0A2R6PGR4_ACTCC</name>
<dbReference type="OMA" id="CHDVETE"/>
<dbReference type="SUPFAM" id="SSF55961">
    <property type="entry name" value="Bet v1-like"/>
    <property type="match status" value="1"/>
</dbReference>
<reference evidence="3" key="2">
    <citation type="journal article" date="2018" name="BMC Genomics">
        <title>A manually annotated Actinidia chinensis var. chinensis (kiwifruit) genome highlights the challenges associated with draft genomes and gene prediction in plants.</title>
        <authorList>
            <person name="Pilkington S.M."/>
            <person name="Crowhurst R."/>
            <person name="Hilario E."/>
            <person name="Nardozza S."/>
            <person name="Fraser L."/>
            <person name="Peng Y."/>
            <person name="Gunaseelan K."/>
            <person name="Simpson R."/>
            <person name="Tahir J."/>
            <person name="Deroles S.C."/>
            <person name="Templeton K."/>
            <person name="Luo Z."/>
            <person name="Davy M."/>
            <person name="Cheng C."/>
            <person name="McNeilage M."/>
            <person name="Scaglione D."/>
            <person name="Liu Y."/>
            <person name="Zhang Q."/>
            <person name="Datson P."/>
            <person name="De Silva N."/>
            <person name="Gardiner S.E."/>
            <person name="Bassett H."/>
            <person name="Chagne D."/>
            <person name="McCallum J."/>
            <person name="Dzierzon H."/>
            <person name="Deng C."/>
            <person name="Wang Y.Y."/>
            <person name="Barron L."/>
            <person name="Manako K."/>
            <person name="Bowen J."/>
            <person name="Foster T.M."/>
            <person name="Erridge Z.A."/>
            <person name="Tiffin H."/>
            <person name="Waite C.N."/>
            <person name="Davies K.M."/>
            <person name="Grierson E.P."/>
            <person name="Laing W.A."/>
            <person name="Kirk R."/>
            <person name="Chen X."/>
            <person name="Wood M."/>
            <person name="Montefiori M."/>
            <person name="Brummell D.A."/>
            <person name="Schwinn K.E."/>
            <person name="Catanach A."/>
            <person name="Fullerton C."/>
            <person name="Li D."/>
            <person name="Meiyalaghan S."/>
            <person name="Nieuwenhuizen N."/>
            <person name="Read N."/>
            <person name="Prakash R."/>
            <person name="Hunter D."/>
            <person name="Zhang H."/>
            <person name="McKenzie M."/>
            <person name="Knabel M."/>
            <person name="Harris A."/>
            <person name="Allan A.C."/>
            <person name="Gleave A."/>
            <person name="Chen A."/>
            <person name="Janssen B.J."/>
            <person name="Plunkett B."/>
            <person name="Ampomah-Dwamena C."/>
            <person name="Voogd C."/>
            <person name="Leif D."/>
            <person name="Lafferty D."/>
            <person name="Souleyre E.J.F."/>
            <person name="Varkonyi-Gasic E."/>
            <person name="Gambi F."/>
            <person name="Hanley J."/>
            <person name="Yao J.L."/>
            <person name="Cheung J."/>
            <person name="David K.M."/>
            <person name="Warren B."/>
            <person name="Marsh K."/>
            <person name="Snowden K.C."/>
            <person name="Lin-Wang K."/>
            <person name="Brian L."/>
            <person name="Martinez-Sanchez M."/>
            <person name="Wang M."/>
            <person name="Ileperuma N."/>
            <person name="Macnee N."/>
            <person name="Campin R."/>
            <person name="McAtee P."/>
            <person name="Drummond R.S.M."/>
            <person name="Espley R.V."/>
            <person name="Ireland H.S."/>
            <person name="Wu R."/>
            <person name="Atkinson R.G."/>
            <person name="Karunairetnam S."/>
            <person name="Bulley S."/>
            <person name="Chunkath S."/>
            <person name="Hanley Z."/>
            <person name="Storey R."/>
            <person name="Thrimawithana A.H."/>
            <person name="Thomson S."/>
            <person name="David C."/>
            <person name="Testolin R."/>
            <person name="Huang H."/>
            <person name="Hellens R.P."/>
            <person name="Schaffer R.J."/>
        </authorList>
    </citation>
    <scope>NUCLEOTIDE SEQUENCE [LARGE SCALE GENOMIC DNA]</scope>
    <source>
        <strain evidence="3">cv. Red5</strain>
    </source>
</reference>
<protein>
    <submittedName>
        <fullName evidence="2">Kirola like</fullName>
    </submittedName>
</protein>
<dbReference type="Proteomes" id="UP000241394">
    <property type="component" value="Chromosome LG25"/>
</dbReference>
<evidence type="ECO:0000259" key="1">
    <source>
        <dbReference type="SMART" id="SM01037"/>
    </source>
</evidence>
<evidence type="ECO:0000313" key="3">
    <source>
        <dbReference type="Proteomes" id="UP000241394"/>
    </source>
</evidence>
<keyword evidence="3" id="KW-1185">Reference proteome</keyword>
<dbReference type="Pfam" id="PF00407">
    <property type="entry name" value="Bet_v_1"/>
    <property type="match status" value="1"/>
</dbReference>
<dbReference type="Gramene" id="PSR91066">
    <property type="protein sequence ID" value="PSR91066"/>
    <property type="gene ID" value="CEY00_Acc28407"/>
</dbReference>
<dbReference type="InterPro" id="IPR051761">
    <property type="entry name" value="MLP-like_ligand-binding"/>
</dbReference>
<dbReference type="InterPro" id="IPR000916">
    <property type="entry name" value="Bet_v_I/MLP"/>
</dbReference>
<dbReference type="InterPro" id="IPR023393">
    <property type="entry name" value="START-like_dom_sf"/>
</dbReference>
<sequence length="157" mass="17835">MGLSGKLVTNVEIKSPGELFLDIFGTKKYELPKVAPDYVQSLELLKGEWGAVGCTLRGSFFLDGKVMFYEESIVAVDKENKSITYNIYGGDLTQLYKKLHVTVQATTKGETNFLTWIYEYERLNENVTDPHKLVEYITGETKSIDNYYLNLKAKIQA</sequence>
<dbReference type="InParanoid" id="A0A2R6PGR4"/>
<dbReference type="SMART" id="SM01037">
    <property type="entry name" value="Bet_v_1"/>
    <property type="match status" value="1"/>
</dbReference>
<evidence type="ECO:0000313" key="2">
    <source>
        <dbReference type="EMBL" id="PSR91066.1"/>
    </source>
</evidence>
<comment type="caution">
    <text evidence="2">The sequence shown here is derived from an EMBL/GenBank/DDBJ whole genome shotgun (WGS) entry which is preliminary data.</text>
</comment>
<dbReference type="AlphaFoldDB" id="A0A2R6PGR4"/>
<gene>
    <name evidence="2" type="ORF">CEY00_Acc28407</name>
</gene>
<dbReference type="OrthoDB" id="1847301at2759"/>
<proteinExistence type="predicted"/>
<dbReference type="Gene3D" id="3.30.530.20">
    <property type="match status" value="1"/>
</dbReference>
<dbReference type="EMBL" id="NKQK01000025">
    <property type="protein sequence ID" value="PSR91066.1"/>
    <property type="molecule type" value="Genomic_DNA"/>
</dbReference>
<reference evidence="2 3" key="1">
    <citation type="submission" date="2017-07" db="EMBL/GenBank/DDBJ databases">
        <title>An improved, manually edited Actinidia chinensis var. chinensis (kiwifruit) genome highlights the challenges associated with draft genomes and gene prediction in plants.</title>
        <authorList>
            <person name="Pilkington S."/>
            <person name="Crowhurst R."/>
            <person name="Hilario E."/>
            <person name="Nardozza S."/>
            <person name="Fraser L."/>
            <person name="Peng Y."/>
            <person name="Gunaseelan K."/>
            <person name="Simpson R."/>
            <person name="Tahir J."/>
            <person name="Deroles S."/>
            <person name="Templeton K."/>
            <person name="Luo Z."/>
            <person name="Davy M."/>
            <person name="Cheng C."/>
            <person name="Mcneilage M."/>
            <person name="Scaglione D."/>
            <person name="Liu Y."/>
            <person name="Zhang Q."/>
            <person name="Datson P."/>
            <person name="De Silva N."/>
            <person name="Gardiner S."/>
            <person name="Bassett H."/>
            <person name="Chagne D."/>
            <person name="Mccallum J."/>
            <person name="Dzierzon H."/>
            <person name="Deng C."/>
            <person name="Wang Y.-Y."/>
            <person name="Barron N."/>
            <person name="Manako K."/>
            <person name="Bowen J."/>
            <person name="Foster T."/>
            <person name="Erridge Z."/>
            <person name="Tiffin H."/>
            <person name="Waite C."/>
            <person name="Davies K."/>
            <person name="Grierson E."/>
            <person name="Laing W."/>
            <person name="Kirk R."/>
            <person name="Chen X."/>
            <person name="Wood M."/>
            <person name="Montefiori M."/>
            <person name="Brummell D."/>
            <person name="Schwinn K."/>
            <person name="Catanach A."/>
            <person name="Fullerton C."/>
            <person name="Li D."/>
            <person name="Meiyalaghan S."/>
            <person name="Nieuwenhuizen N."/>
            <person name="Read N."/>
            <person name="Prakash R."/>
            <person name="Hunter D."/>
            <person name="Zhang H."/>
            <person name="Mckenzie M."/>
            <person name="Knabel M."/>
            <person name="Harris A."/>
            <person name="Allan A."/>
            <person name="Chen A."/>
            <person name="Janssen B."/>
            <person name="Plunkett B."/>
            <person name="Dwamena C."/>
            <person name="Voogd C."/>
            <person name="Leif D."/>
            <person name="Lafferty D."/>
            <person name="Souleyre E."/>
            <person name="Varkonyi-Gasic E."/>
            <person name="Gambi F."/>
            <person name="Hanley J."/>
            <person name="Yao J.-L."/>
            <person name="Cheung J."/>
            <person name="David K."/>
            <person name="Warren B."/>
            <person name="Marsh K."/>
            <person name="Snowden K."/>
            <person name="Lin-Wang K."/>
            <person name="Brian L."/>
            <person name="Martinez-Sanchez M."/>
            <person name="Wang M."/>
            <person name="Ileperuma N."/>
            <person name="Macnee N."/>
            <person name="Campin R."/>
            <person name="Mcatee P."/>
            <person name="Drummond R."/>
            <person name="Espley R."/>
            <person name="Ireland H."/>
            <person name="Wu R."/>
            <person name="Atkinson R."/>
            <person name="Karunairetnam S."/>
            <person name="Bulley S."/>
            <person name="Chunkath S."/>
            <person name="Hanley Z."/>
            <person name="Storey R."/>
            <person name="Thrimawithana A."/>
            <person name="Thomson S."/>
            <person name="David C."/>
            <person name="Testolin R."/>
        </authorList>
    </citation>
    <scope>NUCLEOTIDE SEQUENCE [LARGE SCALE GENOMIC DNA]</scope>
    <source>
        <strain evidence="3">cv. Red5</strain>
        <tissue evidence="2">Young leaf</tissue>
    </source>
</reference>
<dbReference type="PANTHER" id="PTHR31907">
    <property type="entry name" value="MLP-LIKE PROTEIN 423"/>
    <property type="match status" value="1"/>
</dbReference>
<dbReference type="STRING" id="1590841.A0A2R6PGR4"/>
<feature type="domain" description="Bet v I/Major latex protein" evidence="1">
    <location>
        <begin position="2"/>
        <end position="151"/>
    </location>
</feature>